<reference evidence="2" key="1">
    <citation type="submission" date="2018-11" db="EMBL/GenBank/DDBJ databases">
        <title>Proposal to divide the Flavobacteriaceae and reorganize its genera based on Amino Acid Identity values calculated from whole genome sequences.</title>
        <authorList>
            <person name="Nicholson A.C."/>
            <person name="Gulvik C.A."/>
            <person name="Whitney A.M."/>
            <person name="Humrighouse B.W."/>
            <person name="Bell M."/>
            <person name="Holmes B."/>
            <person name="Steigerwalt A."/>
            <person name="Villarma A."/>
            <person name="Sheth M."/>
            <person name="Batra D."/>
            <person name="Pryor J."/>
            <person name="Bernardet J.-F."/>
            <person name="Hugo C."/>
            <person name="Kampfer P."/>
            <person name="Newman J."/>
            <person name="Mcquiston J.R."/>
        </authorList>
    </citation>
    <scope>NUCLEOTIDE SEQUENCE [LARGE SCALE GENOMIC DNA]</scope>
    <source>
        <strain evidence="2">DSM 22165</strain>
    </source>
</reference>
<sequence length="78" mass="8469">MLVSNSGIRKAKRVGNYQKFSTMKKMTLSDLKKGKLSQKVIGNSSSIKGGLMAAIEEYCHPTKCTADDPNGTRGYGKL</sequence>
<protein>
    <submittedName>
        <fullName evidence="1">Uncharacterized protein</fullName>
    </submittedName>
</protein>
<dbReference type="Proteomes" id="UP000267623">
    <property type="component" value="Unassembled WGS sequence"/>
</dbReference>
<reference evidence="2" key="2">
    <citation type="submission" date="2018-11" db="EMBL/GenBank/DDBJ databases">
        <title>Proposal to divide the Flavobacteriaceae and reorganize its genera based on Amino Acid Identity values calculated from whole genome sequences.</title>
        <authorList>
            <person name="Nicholson A.C."/>
            <person name="Gulvik C.A."/>
            <person name="Whitney A.M."/>
            <person name="Humrighouse B.W."/>
            <person name="Bell M."/>
            <person name="Holmes B."/>
            <person name="Steigerwalt A."/>
            <person name="Villarma A."/>
            <person name="Sheth M."/>
            <person name="Batra D."/>
            <person name="Pryor J."/>
            <person name="Bernardet J.-F."/>
            <person name="Hugo C."/>
            <person name="Kampfer P."/>
            <person name="Newman J."/>
            <person name="Mcquiston J."/>
        </authorList>
    </citation>
    <scope>NUCLEOTIDE SEQUENCE [LARGE SCALE GENOMIC DNA]</scope>
    <source>
        <strain evidence="2">DSM 22165</strain>
    </source>
</reference>
<name>A0A3N0XB41_9FLAO</name>
<proteinExistence type="predicted"/>
<gene>
    <name evidence="1" type="ORF">EGH73_02810</name>
</gene>
<comment type="caution">
    <text evidence="1">The sequence shown here is derived from an EMBL/GenBank/DDBJ whole genome shotgun (WGS) entry which is preliminary data.</text>
</comment>
<evidence type="ECO:0000313" key="2">
    <source>
        <dbReference type="Proteomes" id="UP000267623"/>
    </source>
</evidence>
<organism evidence="1 2">
    <name type="scientific">Epilithonimonas hominis</name>
    <dbReference type="NCBI Taxonomy" id="420404"/>
    <lineage>
        <taxon>Bacteria</taxon>
        <taxon>Pseudomonadati</taxon>
        <taxon>Bacteroidota</taxon>
        <taxon>Flavobacteriia</taxon>
        <taxon>Flavobacteriales</taxon>
        <taxon>Weeksellaceae</taxon>
        <taxon>Chryseobacterium group</taxon>
        <taxon>Epilithonimonas</taxon>
    </lineage>
</organism>
<evidence type="ECO:0000313" key="1">
    <source>
        <dbReference type="EMBL" id="ROI14518.1"/>
    </source>
</evidence>
<dbReference type="EMBL" id="RJTU01000018">
    <property type="protein sequence ID" value="ROI14518.1"/>
    <property type="molecule type" value="Genomic_DNA"/>
</dbReference>
<dbReference type="AlphaFoldDB" id="A0A3N0XB41"/>
<accession>A0A3N0XB41</accession>